<protein>
    <submittedName>
        <fullName evidence="2">Ovule protein</fullName>
    </submittedName>
</protein>
<dbReference type="Proteomes" id="UP000036681">
    <property type="component" value="Unplaced"/>
</dbReference>
<dbReference type="WBParaSite" id="ALUE_0001612601-mRNA-1">
    <property type="protein sequence ID" value="ALUE_0001612601-mRNA-1"/>
    <property type="gene ID" value="ALUE_0001612601"/>
</dbReference>
<evidence type="ECO:0000313" key="1">
    <source>
        <dbReference type="Proteomes" id="UP000036681"/>
    </source>
</evidence>
<evidence type="ECO:0000313" key="2">
    <source>
        <dbReference type="WBParaSite" id="ALUE_0001612601-mRNA-1"/>
    </source>
</evidence>
<keyword evidence="1" id="KW-1185">Reference proteome</keyword>
<name>A0A0M3IDL4_ASCLU</name>
<reference evidence="2" key="1">
    <citation type="submission" date="2017-02" db="UniProtKB">
        <authorList>
            <consortium name="WormBaseParasite"/>
        </authorList>
    </citation>
    <scope>IDENTIFICATION</scope>
</reference>
<sequence length="58" mass="6633">NCNNLPAYKNVSICFGLTSRDNKESRSHLSLFIIRLCLIDIIQSDYLKDITKIPFSSL</sequence>
<dbReference type="AlphaFoldDB" id="A0A0M3IDL4"/>
<accession>A0A0M3IDL4</accession>
<proteinExistence type="predicted"/>
<organism evidence="1 2">
    <name type="scientific">Ascaris lumbricoides</name>
    <name type="common">Giant roundworm</name>
    <dbReference type="NCBI Taxonomy" id="6252"/>
    <lineage>
        <taxon>Eukaryota</taxon>
        <taxon>Metazoa</taxon>
        <taxon>Ecdysozoa</taxon>
        <taxon>Nematoda</taxon>
        <taxon>Chromadorea</taxon>
        <taxon>Rhabditida</taxon>
        <taxon>Spirurina</taxon>
        <taxon>Ascaridomorpha</taxon>
        <taxon>Ascaridoidea</taxon>
        <taxon>Ascarididae</taxon>
        <taxon>Ascaris</taxon>
    </lineage>
</organism>